<dbReference type="Pfam" id="PF00700">
    <property type="entry name" value="Flagellin_C"/>
    <property type="match status" value="1"/>
</dbReference>
<dbReference type="PANTHER" id="PTHR42792">
    <property type="entry name" value="FLAGELLIN"/>
    <property type="match status" value="1"/>
</dbReference>
<sequence>MRITHRAVTQTALLGLNGNLAAVAKLQQQLTSGKQISAPSDSPTDTNRAMQVRQDRSAAQQYARNITDGRSRLDAADTALATMAGQVRRVRDLTVQGLNSGSMSTTSRQAISIEVGALRQSLLAMANSSINGRPLFGGPTSGATAYDAATGDYVGARGAGGEVVETTRRISRDEVARVDVTGPEAFGDPDGEDLFALVAKIADDVVADPDQLSADLAGLDAALDRLLGAGTAVGARSARLEAAGQVNADQQLALRSQLAGVEDIDLAKTIMDLNQRQVGYQAALQATANVIQPTLVDFLR</sequence>
<comment type="function">
    <text evidence="3">Flagellin is the subunit protein which polymerizes to form the filaments of bacterial flagella.</text>
</comment>
<keyword evidence="6" id="KW-0282">Flagellum</keyword>
<dbReference type="Gene3D" id="1.20.1330.10">
    <property type="entry name" value="f41 fragment of flagellin, N-terminal domain"/>
    <property type="match status" value="1"/>
</dbReference>
<dbReference type="InterPro" id="IPR046358">
    <property type="entry name" value="Flagellin_C"/>
</dbReference>
<organism evidence="6 7">
    <name type="scientific">Geodermatophilus pulveris</name>
    <dbReference type="NCBI Taxonomy" id="1564159"/>
    <lineage>
        <taxon>Bacteria</taxon>
        <taxon>Bacillati</taxon>
        <taxon>Actinomycetota</taxon>
        <taxon>Actinomycetes</taxon>
        <taxon>Geodermatophilales</taxon>
        <taxon>Geodermatophilaceae</taxon>
        <taxon>Geodermatophilus</taxon>
    </lineage>
</organism>
<keyword evidence="6" id="KW-0969">Cilium</keyword>
<keyword evidence="3" id="KW-0964">Secreted</keyword>
<dbReference type="InterPro" id="IPR001029">
    <property type="entry name" value="Flagellin_N"/>
</dbReference>
<dbReference type="OrthoDB" id="9758307at2"/>
<keyword evidence="7" id="KW-1185">Reference proteome</keyword>
<feature type="domain" description="Flagellin N-terminal" evidence="4">
    <location>
        <begin position="3"/>
        <end position="138"/>
    </location>
</feature>
<protein>
    <recommendedName>
        <fullName evidence="3">Flagellin</fullName>
    </recommendedName>
</protein>
<feature type="domain" description="Flagellin C-terminal" evidence="5">
    <location>
        <begin position="218"/>
        <end position="298"/>
    </location>
</feature>
<dbReference type="InterPro" id="IPR001492">
    <property type="entry name" value="Flagellin"/>
</dbReference>
<keyword evidence="2 3" id="KW-0975">Bacterial flagellum</keyword>
<comment type="subcellular location">
    <subcellularLocation>
        <location evidence="3">Secreted</location>
    </subcellularLocation>
    <subcellularLocation>
        <location evidence="3">Bacterial flagellum</location>
    </subcellularLocation>
</comment>
<accession>A0A239GPS8</accession>
<dbReference type="GO" id="GO:0005198">
    <property type="term" value="F:structural molecule activity"/>
    <property type="evidence" value="ECO:0007669"/>
    <property type="project" value="UniProtKB-UniRule"/>
</dbReference>
<dbReference type="Pfam" id="PF00669">
    <property type="entry name" value="Flagellin_N"/>
    <property type="match status" value="1"/>
</dbReference>
<proteinExistence type="inferred from homology"/>
<dbReference type="PANTHER" id="PTHR42792:SF1">
    <property type="entry name" value="FLAGELLAR HOOK-ASSOCIATED PROTEIN 3"/>
    <property type="match status" value="1"/>
</dbReference>
<evidence type="ECO:0000256" key="2">
    <source>
        <dbReference type="ARBA" id="ARBA00023143"/>
    </source>
</evidence>
<evidence type="ECO:0000256" key="3">
    <source>
        <dbReference type="RuleBase" id="RU362073"/>
    </source>
</evidence>
<gene>
    <name evidence="6" type="ORF">SAMN06893096_10710</name>
</gene>
<dbReference type="AlphaFoldDB" id="A0A239GPS8"/>
<dbReference type="Proteomes" id="UP000198373">
    <property type="component" value="Unassembled WGS sequence"/>
</dbReference>
<evidence type="ECO:0000259" key="5">
    <source>
        <dbReference type="Pfam" id="PF00700"/>
    </source>
</evidence>
<dbReference type="GO" id="GO:0009288">
    <property type="term" value="C:bacterial-type flagellum"/>
    <property type="evidence" value="ECO:0007669"/>
    <property type="project" value="UniProtKB-SubCell"/>
</dbReference>
<dbReference type="RefSeq" id="WP_089306293.1">
    <property type="nucleotide sequence ID" value="NZ_FZOO01000007.1"/>
</dbReference>
<evidence type="ECO:0000256" key="1">
    <source>
        <dbReference type="ARBA" id="ARBA00005709"/>
    </source>
</evidence>
<dbReference type="GO" id="GO:0005576">
    <property type="term" value="C:extracellular region"/>
    <property type="evidence" value="ECO:0007669"/>
    <property type="project" value="UniProtKB-SubCell"/>
</dbReference>
<evidence type="ECO:0000313" key="7">
    <source>
        <dbReference type="Proteomes" id="UP000198373"/>
    </source>
</evidence>
<evidence type="ECO:0000259" key="4">
    <source>
        <dbReference type="Pfam" id="PF00669"/>
    </source>
</evidence>
<name>A0A239GPS8_9ACTN</name>
<evidence type="ECO:0000313" key="6">
    <source>
        <dbReference type="EMBL" id="SNS71226.1"/>
    </source>
</evidence>
<reference evidence="7" key="1">
    <citation type="submission" date="2017-06" db="EMBL/GenBank/DDBJ databases">
        <authorList>
            <person name="Varghese N."/>
            <person name="Submissions S."/>
        </authorList>
    </citation>
    <scope>NUCLEOTIDE SEQUENCE [LARGE SCALE GENOMIC DNA]</scope>
    <source>
        <strain evidence="7">DSM 46839</strain>
    </source>
</reference>
<dbReference type="EMBL" id="FZOO01000007">
    <property type="protein sequence ID" value="SNS71226.1"/>
    <property type="molecule type" value="Genomic_DNA"/>
</dbReference>
<keyword evidence="6" id="KW-0966">Cell projection</keyword>
<dbReference type="SUPFAM" id="SSF64518">
    <property type="entry name" value="Phase 1 flagellin"/>
    <property type="match status" value="1"/>
</dbReference>
<comment type="similarity">
    <text evidence="1 3">Belongs to the bacterial flagellin family.</text>
</comment>